<dbReference type="AlphaFoldDB" id="A0A2X1WMV7"/>
<proteinExistence type="predicted"/>
<gene>
    <name evidence="1" type="ORF">NCTC11009_01282</name>
</gene>
<organism evidence="1 2">
    <name type="scientific">Oligella urethralis</name>
    <dbReference type="NCBI Taxonomy" id="90245"/>
    <lineage>
        <taxon>Bacteria</taxon>
        <taxon>Pseudomonadati</taxon>
        <taxon>Pseudomonadota</taxon>
        <taxon>Betaproteobacteria</taxon>
        <taxon>Burkholderiales</taxon>
        <taxon>Alcaligenaceae</taxon>
        <taxon>Oligella</taxon>
    </lineage>
</organism>
<evidence type="ECO:0008006" key="3">
    <source>
        <dbReference type="Google" id="ProtNLM"/>
    </source>
</evidence>
<dbReference type="Proteomes" id="UP000250242">
    <property type="component" value="Unassembled WGS sequence"/>
</dbReference>
<evidence type="ECO:0000313" key="2">
    <source>
        <dbReference type="Proteomes" id="UP000250242"/>
    </source>
</evidence>
<dbReference type="RefSeq" id="WP_113062536.1">
    <property type="nucleotide sequence ID" value="NZ_UATH01000001.1"/>
</dbReference>
<sequence length="968" mass="109733">MAWIFYYQSTPESEWKVSEVKYKAEVLKLQPPFITALELNQEVSEGMTREELSQVSYRGPLYFDFDSEDIAYVIPPFKKFLKSLEERGVSLEQCSLYATGGRGFHVTIPMEVFIPKVTGRGFKNLPAIYKEMAWDLAVDTMDMRVYSSRRGRMFRVSNVKRTNGKFKVPITASEARIMTPELYDDITSTPRGMIEPTTPEFNSSLGTLFTTCSEKVNRNRNRNRSKLDEELIARFNNEFPPTFLSIANGENLLKDVGFQMIATQLAITTVAFGKTEQELLEACKNLVANHQSDGHRYNTESKRYKELSRMYHYMLDNPCYEFSAGGLISLLDDKTLATDLEPEVEVPEGASLEGKDEDLGLDEETTKGVFFNKSGIFREKFDNKEERWKVTRISCVGIENITKVESINEGTRQFESQGFEFEAYVDGEFKGIGTIQDNAFNTSNMLHQTLGAKYSAGVDCTDSEARAMLDIFRRKSILGGNVVISLPREGLDVVEVPDKDSESGYSLLTMYVSAGKNGVIPKNKDYNFKFQGMWNPEGEFRVNLLKAKELEDTERIRKFYDDFFDLFPKEIMARVLGYFLACFLNQIFRYHFRKFPSMQIYGQAGSGKTEVASIVSQLHTYTNTIPVLSAGSTTSFALRCYLEGSASVPVIFDEYKARELGPKRTNEFLQVARNNYTGNEGARGNIRSGSGSSTLFVDKNKNSAPLVFIGEQIEDQTAIIDRTILVNTNVGGAKNRKLTFAERSRFYRVKQGLNEGFLGMWGLLCVKAAISTPHEDFADTVNKYIVELSERCEGLTSERPIYNNAVILTGLEFGMKVLETVFGGWYSPKFQSYINEILDNIETSIPINKSEATKVIETLAYLSNSKDIVISLEEYEDYMYCIDEATGKECVDLELRSCWDKYAKYRRAQGGELLFDSESSFITAMLEHEARIRGGSASNLGSSKYIVRLDLQMLYEEFQIDTFDFSGM</sequence>
<reference evidence="1 2" key="1">
    <citation type="submission" date="2018-06" db="EMBL/GenBank/DDBJ databases">
        <authorList>
            <consortium name="Pathogen Informatics"/>
            <person name="Doyle S."/>
        </authorList>
    </citation>
    <scope>NUCLEOTIDE SEQUENCE [LARGE SCALE GENOMIC DNA]</scope>
    <source>
        <strain evidence="1 2">NCTC11009</strain>
    </source>
</reference>
<accession>A0A2X1WMV7</accession>
<dbReference type="EMBL" id="UATH01000001">
    <property type="protein sequence ID" value="SPY08065.1"/>
    <property type="molecule type" value="Genomic_DNA"/>
</dbReference>
<name>A0A2X1WMV7_9BURK</name>
<evidence type="ECO:0000313" key="1">
    <source>
        <dbReference type="EMBL" id="SPY08065.1"/>
    </source>
</evidence>
<protein>
    <recommendedName>
        <fullName evidence="3">DUF927 domain-containing protein</fullName>
    </recommendedName>
</protein>